<dbReference type="Gene3D" id="3.40.50.300">
    <property type="entry name" value="P-loop containing nucleotide triphosphate hydrolases"/>
    <property type="match status" value="1"/>
</dbReference>
<evidence type="ECO:0000256" key="2">
    <source>
        <dbReference type="PROSITE-ProRule" id="PRU00339"/>
    </source>
</evidence>
<dbReference type="InterPro" id="IPR027417">
    <property type="entry name" value="P-loop_NTPase"/>
</dbReference>
<dbReference type="InterPro" id="IPR026634">
    <property type="entry name" value="TPST-like"/>
</dbReference>
<dbReference type="InterPro" id="IPR019734">
    <property type="entry name" value="TPR_rpt"/>
</dbReference>
<accession>A0AAJ1U4A4</accession>
<dbReference type="Gene3D" id="1.25.40.10">
    <property type="entry name" value="Tetratricopeptide repeat domain"/>
    <property type="match status" value="1"/>
</dbReference>
<proteinExistence type="predicted"/>
<protein>
    <submittedName>
        <fullName evidence="3">Sulfotransferase</fullName>
    </submittedName>
</protein>
<evidence type="ECO:0000313" key="4">
    <source>
        <dbReference type="Proteomes" id="UP001227162"/>
    </source>
</evidence>
<dbReference type="PANTHER" id="PTHR12788">
    <property type="entry name" value="PROTEIN-TYROSINE SULFOTRANSFERASE 2"/>
    <property type="match status" value="1"/>
</dbReference>
<dbReference type="PANTHER" id="PTHR12788:SF10">
    <property type="entry name" value="PROTEIN-TYROSINE SULFOTRANSFERASE"/>
    <property type="match status" value="1"/>
</dbReference>
<dbReference type="AlphaFoldDB" id="A0AAJ1U4A4"/>
<keyword evidence="2" id="KW-0802">TPR repeat</keyword>
<gene>
    <name evidence="3" type="ORF">NOI20_04880</name>
</gene>
<reference evidence="3" key="1">
    <citation type="submission" date="2022-07" db="EMBL/GenBank/DDBJ databases">
        <authorList>
            <person name="Otstavnykh N."/>
            <person name="Isaeva M."/>
            <person name="Bystritskaya E."/>
        </authorList>
    </citation>
    <scope>NUCLEOTIDE SEQUENCE</scope>
    <source>
        <strain evidence="3">10Alg 79</strain>
    </source>
</reference>
<dbReference type="SUPFAM" id="SSF52540">
    <property type="entry name" value="P-loop containing nucleoside triphosphate hydrolases"/>
    <property type="match status" value="1"/>
</dbReference>
<dbReference type="Pfam" id="PF14559">
    <property type="entry name" value="TPR_19"/>
    <property type="match status" value="2"/>
</dbReference>
<dbReference type="GO" id="GO:0008476">
    <property type="term" value="F:protein-tyrosine sulfotransferase activity"/>
    <property type="evidence" value="ECO:0007669"/>
    <property type="project" value="InterPro"/>
</dbReference>
<keyword evidence="1" id="KW-0808">Transferase</keyword>
<sequence>MTAHSLPEQALHLLQDRRYKQALKTARSGLKTGPRQGPSPMLHNICGIALSALGKPREAINEFTRALREAPDFTEARRNLAQTLLLIGEAAKARDHLTRLRAAAPEDAEAARLSAQVALSLGDPDAALIHARDAVTTAPDAPRHHHMLGLVYEATGQMNDALSAFRAASAQDPASPDLLLAAARCLARLAQPEAALAELHRAAAIAPDHPGARLALARQLTATGQTDAAIAAAQAALDLTDSAQQAEAIELLANLQEAAANAQLARRIPNALKAAPPRSEARAALHFAQARIAEQAARPDEARRHRANANREMARLLPHDSGADEAAHAAIAARFPTAVTAETPAPDSAPRPIHIFGLPRSGTSLAEAMLGAHPDVAPLGERATAAALLRHVITEDRPFDSAAIAAFTQENTAQLPPLPPTTRAWTDKMPENYRIAGFLAAAYPNGALIHITRDPRDIALSMWRGRFQGSALSYTYDLAAMAAHFNAYARLMRHWHAVLPGRILDLSYEELVTDIDTTSQKMADFCGLDWHPAMAHPEESTAQVLTLSATQLRQPVHRRSIGGWRAHADELRPFIDALDPTLWPSL</sequence>
<reference evidence="3" key="2">
    <citation type="submission" date="2023-04" db="EMBL/GenBank/DDBJ databases">
        <title>'Rhodoalgimonas zhirmunskyi' gen. nov., isolated from a red alga.</title>
        <authorList>
            <person name="Nedashkovskaya O.I."/>
            <person name="Otstavnykh N.Y."/>
            <person name="Bystritskaya E.P."/>
            <person name="Balabanova L.A."/>
            <person name="Isaeva M.P."/>
        </authorList>
    </citation>
    <scope>NUCLEOTIDE SEQUENCE</scope>
    <source>
        <strain evidence="3">10Alg 79</strain>
    </source>
</reference>
<name>A0AAJ1U4A4_9RHOB</name>
<evidence type="ECO:0000256" key="1">
    <source>
        <dbReference type="ARBA" id="ARBA00022679"/>
    </source>
</evidence>
<dbReference type="RefSeq" id="WP_317625023.1">
    <property type="nucleotide sequence ID" value="NZ_JANFFA010000001.1"/>
</dbReference>
<dbReference type="Proteomes" id="UP001227162">
    <property type="component" value="Unassembled WGS sequence"/>
</dbReference>
<dbReference type="SMART" id="SM00028">
    <property type="entry name" value="TPR"/>
    <property type="match status" value="6"/>
</dbReference>
<dbReference type="Pfam" id="PF13469">
    <property type="entry name" value="Sulfotransfer_3"/>
    <property type="match status" value="1"/>
</dbReference>
<comment type="caution">
    <text evidence="3">The sequence shown here is derived from an EMBL/GenBank/DDBJ whole genome shotgun (WGS) entry which is preliminary data.</text>
</comment>
<feature type="repeat" description="TPR" evidence="2">
    <location>
        <begin position="142"/>
        <end position="175"/>
    </location>
</feature>
<dbReference type="InterPro" id="IPR011990">
    <property type="entry name" value="TPR-like_helical_dom_sf"/>
</dbReference>
<dbReference type="PROSITE" id="PS50005">
    <property type="entry name" value="TPR"/>
    <property type="match status" value="1"/>
</dbReference>
<evidence type="ECO:0000313" key="3">
    <source>
        <dbReference type="EMBL" id="MDQ2093436.1"/>
    </source>
</evidence>
<organism evidence="3 4">
    <name type="scientific">Rhodalgimonas zhirmunskyi</name>
    <dbReference type="NCBI Taxonomy" id="2964767"/>
    <lineage>
        <taxon>Bacteria</taxon>
        <taxon>Pseudomonadati</taxon>
        <taxon>Pseudomonadota</taxon>
        <taxon>Alphaproteobacteria</taxon>
        <taxon>Rhodobacterales</taxon>
        <taxon>Roseobacteraceae</taxon>
        <taxon>Rhodalgimonas</taxon>
    </lineage>
</organism>
<dbReference type="SUPFAM" id="SSF48452">
    <property type="entry name" value="TPR-like"/>
    <property type="match status" value="2"/>
</dbReference>
<dbReference type="EMBL" id="JANFFA010000001">
    <property type="protein sequence ID" value="MDQ2093436.1"/>
    <property type="molecule type" value="Genomic_DNA"/>
</dbReference>
<keyword evidence="4" id="KW-1185">Reference proteome</keyword>